<proteinExistence type="inferred from homology"/>
<keyword evidence="3" id="KW-0255">Endonuclease</keyword>
<gene>
    <name evidence="3" type="ORF">B0I03_102180</name>
</gene>
<dbReference type="RefSeq" id="WP_111566121.1">
    <property type="nucleotide sequence ID" value="NZ_QLMI01000002.1"/>
</dbReference>
<dbReference type="AlphaFoldDB" id="A0A327YXI8"/>
<protein>
    <submittedName>
        <fullName evidence="3">Putative endonuclease</fullName>
    </submittedName>
</protein>
<dbReference type="InterPro" id="IPR050190">
    <property type="entry name" value="UPF0213_domain"/>
</dbReference>
<evidence type="ECO:0000313" key="4">
    <source>
        <dbReference type="Proteomes" id="UP000249620"/>
    </source>
</evidence>
<keyword evidence="3" id="KW-0378">Hydrolase</keyword>
<reference evidence="3 4" key="1">
    <citation type="submission" date="2018-06" db="EMBL/GenBank/DDBJ databases">
        <title>Genomic Encyclopedia of Type Strains, Phase III (KMG-III): the genomes of soil and plant-associated and newly described type strains.</title>
        <authorList>
            <person name="Whitman W."/>
        </authorList>
    </citation>
    <scope>NUCLEOTIDE SEQUENCE [LARGE SCALE GENOMIC DNA]</scope>
    <source>
        <strain evidence="3 4">CGMCC 1.12398</strain>
    </source>
</reference>
<evidence type="ECO:0000256" key="1">
    <source>
        <dbReference type="ARBA" id="ARBA00007435"/>
    </source>
</evidence>
<dbReference type="CDD" id="cd10449">
    <property type="entry name" value="GIY-YIG_SLX1_like"/>
    <property type="match status" value="1"/>
</dbReference>
<sequence>MYFVYIIYSTKLDNYYVGTTDNVERRLGEHNSKMYLDSFTCKGIPWELKLSYLCEKSEIAYKLERFIKRMKSRKFIVKIIDDKTILDDICQNKL</sequence>
<dbReference type="Pfam" id="PF01541">
    <property type="entry name" value="GIY-YIG"/>
    <property type="match status" value="1"/>
</dbReference>
<organism evidence="3 4">
    <name type="scientific">Flavobacterium aquaticum</name>
    <dbReference type="NCBI Taxonomy" id="1236486"/>
    <lineage>
        <taxon>Bacteria</taxon>
        <taxon>Pseudomonadati</taxon>
        <taxon>Bacteroidota</taxon>
        <taxon>Flavobacteriia</taxon>
        <taxon>Flavobacteriales</taxon>
        <taxon>Flavobacteriaceae</taxon>
        <taxon>Flavobacterium</taxon>
    </lineage>
</organism>
<dbReference type="OrthoDB" id="1495241at2"/>
<dbReference type="InterPro" id="IPR000305">
    <property type="entry name" value="GIY-YIG_endonuc"/>
</dbReference>
<dbReference type="InterPro" id="IPR035901">
    <property type="entry name" value="GIY-YIG_endonuc_sf"/>
</dbReference>
<accession>A0A327YXI8</accession>
<evidence type="ECO:0000313" key="3">
    <source>
        <dbReference type="EMBL" id="RAK24325.1"/>
    </source>
</evidence>
<dbReference type="Gene3D" id="3.40.1440.10">
    <property type="entry name" value="GIY-YIG endonuclease"/>
    <property type="match status" value="1"/>
</dbReference>
<dbReference type="Proteomes" id="UP000249620">
    <property type="component" value="Unassembled WGS sequence"/>
</dbReference>
<dbReference type="PANTHER" id="PTHR34477">
    <property type="entry name" value="UPF0213 PROTEIN YHBQ"/>
    <property type="match status" value="1"/>
</dbReference>
<keyword evidence="3" id="KW-0540">Nuclease</keyword>
<comment type="caution">
    <text evidence="3">The sequence shown here is derived from an EMBL/GenBank/DDBJ whole genome shotgun (WGS) entry which is preliminary data.</text>
</comment>
<dbReference type="GO" id="GO:0004519">
    <property type="term" value="F:endonuclease activity"/>
    <property type="evidence" value="ECO:0007669"/>
    <property type="project" value="UniProtKB-KW"/>
</dbReference>
<name>A0A327YXI8_9FLAO</name>
<keyword evidence="4" id="KW-1185">Reference proteome</keyword>
<evidence type="ECO:0000259" key="2">
    <source>
        <dbReference type="PROSITE" id="PS50164"/>
    </source>
</evidence>
<feature type="domain" description="GIY-YIG" evidence="2">
    <location>
        <begin position="1"/>
        <end position="77"/>
    </location>
</feature>
<dbReference type="SUPFAM" id="SSF82771">
    <property type="entry name" value="GIY-YIG endonuclease"/>
    <property type="match status" value="1"/>
</dbReference>
<dbReference type="PROSITE" id="PS50164">
    <property type="entry name" value="GIY_YIG"/>
    <property type="match status" value="1"/>
</dbReference>
<dbReference type="EMBL" id="QLMI01000002">
    <property type="protein sequence ID" value="RAK24325.1"/>
    <property type="molecule type" value="Genomic_DNA"/>
</dbReference>
<dbReference type="PANTHER" id="PTHR34477:SF1">
    <property type="entry name" value="UPF0213 PROTEIN YHBQ"/>
    <property type="match status" value="1"/>
</dbReference>
<comment type="similarity">
    <text evidence="1">Belongs to the UPF0213 family.</text>
</comment>